<evidence type="ECO:0000256" key="4">
    <source>
        <dbReference type="ARBA" id="ARBA00022692"/>
    </source>
</evidence>
<dbReference type="Pfam" id="PF03547">
    <property type="entry name" value="Mem_trans"/>
    <property type="match status" value="1"/>
</dbReference>
<feature type="transmembrane region" description="Helical" evidence="7">
    <location>
        <begin position="272"/>
        <end position="292"/>
    </location>
</feature>
<feature type="transmembrane region" description="Helical" evidence="7">
    <location>
        <begin position="241"/>
        <end position="260"/>
    </location>
</feature>
<name>A0A2W5QD87_RHOSU</name>
<evidence type="ECO:0000256" key="5">
    <source>
        <dbReference type="ARBA" id="ARBA00022989"/>
    </source>
</evidence>
<dbReference type="Proteomes" id="UP000249185">
    <property type="component" value="Unassembled WGS sequence"/>
</dbReference>
<keyword evidence="2" id="KW-0813">Transport</keyword>
<gene>
    <name evidence="8" type="ORF">DI556_02020</name>
</gene>
<evidence type="ECO:0000313" key="9">
    <source>
        <dbReference type="Proteomes" id="UP000249185"/>
    </source>
</evidence>
<feature type="transmembrane region" description="Helical" evidence="7">
    <location>
        <begin position="184"/>
        <end position="201"/>
    </location>
</feature>
<evidence type="ECO:0000256" key="6">
    <source>
        <dbReference type="ARBA" id="ARBA00023136"/>
    </source>
</evidence>
<sequence length="293" mass="31032">MFLFLQVIQSIAPVVLLAGIGYAWVRAGWSFDVAMVTRLSVTLSVPCLIFMALTRSDIDPAVLRDTVLAALISYLLVGAVAWYGLRLLGLDPATYWGPITFGNTGNLGLPIALFAFGQAGFDLAVVVFAVMAILNFTFGVWVVAGGGSPSLAFREPLVWATVLGAIFLGMHWSVPVWLGNSIDLVGQMAIPLMLLTLGVAISRLRPRALGQAFWISLVKLAICLAAPLAVGLAFGLARLPLGVLVLQISTPVAVTSYMLAAKYDARPDEVAGLVVVSTLMSILAIPATLAFFV</sequence>
<dbReference type="InterPro" id="IPR004776">
    <property type="entry name" value="Mem_transp_PIN-like"/>
</dbReference>
<dbReference type="GO" id="GO:0055085">
    <property type="term" value="P:transmembrane transport"/>
    <property type="evidence" value="ECO:0007669"/>
    <property type="project" value="InterPro"/>
</dbReference>
<accession>A0A2W5QD87</accession>
<keyword evidence="5 7" id="KW-1133">Transmembrane helix</keyword>
<feature type="transmembrane region" description="Helical" evidence="7">
    <location>
        <begin position="123"/>
        <end position="144"/>
    </location>
</feature>
<evidence type="ECO:0000313" key="8">
    <source>
        <dbReference type="EMBL" id="PZQ52693.1"/>
    </source>
</evidence>
<keyword evidence="6 7" id="KW-0472">Membrane</keyword>
<feature type="transmembrane region" description="Helical" evidence="7">
    <location>
        <begin position="156"/>
        <end position="178"/>
    </location>
</feature>
<dbReference type="PANTHER" id="PTHR36838:SF1">
    <property type="entry name" value="SLR1864 PROTEIN"/>
    <property type="match status" value="1"/>
</dbReference>
<evidence type="ECO:0000256" key="7">
    <source>
        <dbReference type="SAM" id="Phobius"/>
    </source>
</evidence>
<keyword evidence="3" id="KW-1003">Cell membrane</keyword>
<feature type="transmembrane region" description="Helical" evidence="7">
    <location>
        <begin position="33"/>
        <end position="54"/>
    </location>
</feature>
<feature type="transmembrane region" description="Helical" evidence="7">
    <location>
        <begin position="213"/>
        <end position="235"/>
    </location>
</feature>
<protein>
    <submittedName>
        <fullName evidence="8">Transporter</fullName>
    </submittedName>
</protein>
<evidence type="ECO:0000256" key="2">
    <source>
        <dbReference type="ARBA" id="ARBA00022448"/>
    </source>
</evidence>
<reference evidence="8 9" key="1">
    <citation type="submission" date="2017-08" db="EMBL/GenBank/DDBJ databases">
        <title>Infants hospitalized years apart are colonized by the same room-sourced microbial strains.</title>
        <authorList>
            <person name="Brooks B."/>
            <person name="Olm M.R."/>
            <person name="Firek B.A."/>
            <person name="Baker R."/>
            <person name="Thomas B.C."/>
            <person name="Morowitz M.J."/>
            <person name="Banfield J.F."/>
        </authorList>
    </citation>
    <scope>NUCLEOTIDE SEQUENCE [LARGE SCALE GENOMIC DNA]</scope>
    <source>
        <strain evidence="8">S2_005_002_R2_34</strain>
    </source>
</reference>
<comment type="subcellular location">
    <subcellularLocation>
        <location evidence="1">Membrane</location>
        <topology evidence="1">Multi-pass membrane protein</topology>
    </subcellularLocation>
</comment>
<dbReference type="EMBL" id="QFPW01000001">
    <property type="protein sequence ID" value="PZQ52693.1"/>
    <property type="molecule type" value="Genomic_DNA"/>
</dbReference>
<evidence type="ECO:0000256" key="1">
    <source>
        <dbReference type="ARBA" id="ARBA00004141"/>
    </source>
</evidence>
<dbReference type="GO" id="GO:0016020">
    <property type="term" value="C:membrane"/>
    <property type="evidence" value="ECO:0007669"/>
    <property type="project" value="UniProtKB-SubCell"/>
</dbReference>
<comment type="caution">
    <text evidence="8">The sequence shown here is derived from an EMBL/GenBank/DDBJ whole genome shotgun (WGS) entry which is preliminary data.</text>
</comment>
<proteinExistence type="predicted"/>
<evidence type="ECO:0000256" key="3">
    <source>
        <dbReference type="ARBA" id="ARBA00022475"/>
    </source>
</evidence>
<dbReference type="AlphaFoldDB" id="A0A2W5QD87"/>
<keyword evidence="4 7" id="KW-0812">Transmembrane</keyword>
<organism evidence="8 9">
    <name type="scientific">Rhodovulum sulfidophilum</name>
    <name type="common">Rhodobacter sulfidophilus</name>
    <dbReference type="NCBI Taxonomy" id="35806"/>
    <lineage>
        <taxon>Bacteria</taxon>
        <taxon>Pseudomonadati</taxon>
        <taxon>Pseudomonadota</taxon>
        <taxon>Alphaproteobacteria</taxon>
        <taxon>Rhodobacterales</taxon>
        <taxon>Paracoccaceae</taxon>
        <taxon>Rhodovulum</taxon>
    </lineage>
</organism>
<dbReference type="PANTHER" id="PTHR36838">
    <property type="entry name" value="AUXIN EFFLUX CARRIER FAMILY PROTEIN"/>
    <property type="match status" value="1"/>
</dbReference>
<feature type="transmembrane region" description="Helical" evidence="7">
    <location>
        <begin position="66"/>
        <end position="85"/>
    </location>
</feature>